<evidence type="ECO:0000313" key="2">
    <source>
        <dbReference type="Proteomes" id="UP001215280"/>
    </source>
</evidence>
<dbReference type="AlphaFoldDB" id="A0AAD7HJV9"/>
<organism evidence="1 2">
    <name type="scientific">Mycena maculata</name>
    <dbReference type="NCBI Taxonomy" id="230809"/>
    <lineage>
        <taxon>Eukaryota</taxon>
        <taxon>Fungi</taxon>
        <taxon>Dikarya</taxon>
        <taxon>Basidiomycota</taxon>
        <taxon>Agaricomycotina</taxon>
        <taxon>Agaricomycetes</taxon>
        <taxon>Agaricomycetidae</taxon>
        <taxon>Agaricales</taxon>
        <taxon>Marasmiineae</taxon>
        <taxon>Mycenaceae</taxon>
        <taxon>Mycena</taxon>
    </lineage>
</organism>
<accession>A0AAD7HJV9</accession>
<proteinExistence type="predicted"/>
<sequence length="283" mass="31332">IVDADGRIIAALLGRPEGDDWGSVIEEMERVMAGVLRRGRKHRIFLSKNLRHRRGKFHLLSDGYSMGSGQRRPGNLAHSKEYRRLLRHFLENWAAHRIAGFQSSAVARYFPKLSKYIAQTMLGIEKDQTGLRRPFKNSVYPGVTFNLGPDTVTAEHCDGHNLAHGVCPITSAGKFNHKTGGHFYMRQLKVVIEFPSGSSMAILSGAVDHGNTPISKGETRYSMTQYAAGALFRWAAYGYKTARTLLETAGGAEKKALFDGEPGVRAAWAVNLLSKVDELYILG</sequence>
<keyword evidence="2" id="KW-1185">Reference proteome</keyword>
<reference evidence="1" key="1">
    <citation type="submission" date="2023-03" db="EMBL/GenBank/DDBJ databases">
        <title>Massive genome expansion in bonnet fungi (Mycena s.s.) driven by repeated elements and novel gene families across ecological guilds.</title>
        <authorList>
            <consortium name="Lawrence Berkeley National Laboratory"/>
            <person name="Harder C.B."/>
            <person name="Miyauchi S."/>
            <person name="Viragh M."/>
            <person name="Kuo A."/>
            <person name="Thoen E."/>
            <person name="Andreopoulos B."/>
            <person name="Lu D."/>
            <person name="Skrede I."/>
            <person name="Drula E."/>
            <person name="Henrissat B."/>
            <person name="Morin E."/>
            <person name="Kohler A."/>
            <person name="Barry K."/>
            <person name="LaButti K."/>
            <person name="Morin E."/>
            <person name="Salamov A."/>
            <person name="Lipzen A."/>
            <person name="Mereny Z."/>
            <person name="Hegedus B."/>
            <person name="Baldrian P."/>
            <person name="Stursova M."/>
            <person name="Weitz H."/>
            <person name="Taylor A."/>
            <person name="Grigoriev I.V."/>
            <person name="Nagy L.G."/>
            <person name="Martin F."/>
            <person name="Kauserud H."/>
        </authorList>
    </citation>
    <scope>NUCLEOTIDE SEQUENCE</scope>
    <source>
        <strain evidence="1">CBHHK188m</strain>
    </source>
</reference>
<dbReference type="EMBL" id="JARJLG010000266">
    <property type="protein sequence ID" value="KAJ7721651.1"/>
    <property type="molecule type" value="Genomic_DNA"/>
</dbReference>
<comment type="caution">
    <text evidence="1">The sequence shown here is derived from an EMBL/GenBank/DDBJ whole genome shotgun (WGS) entry which is preliminary data.</text>
</comment>
<dbReference type="Gene3D" id="3.60.130.30">
    <property type="match status" value="1"/>
</dbReference>
<protein>
    <submittedName>
        <fullName evidence="1">Uncharacterized protein</fullName>
    </submittedName>
</protein>
<gene>
    <name evidence="1" type="ORF">DFH07DRAFT_760325</name>
</gene>
<feature type="non-terminal residue" evidence="1">
    <location>
        <position position="283"/>
    </location>
</feature>
<name>A0AAD7HJV9_9AGAR</name>
<dbReference type="Proteomes" id="UP001215280">
    <property type="component" value="Unassembled WGS sequence"/>
</dbReference>
<evidence type="ECO:0000313" key="1">
    <source>
        <dbReference type="EMBL" id="KAJ7721651.1"/>
    </source>
</evidence>